<dbReference type="InterPro" id="IPR036237">
    <property type="entry name" value="Xyl_isomerase-like_sf"/>
</dbReference>
<gene>
    <name evidence="1" type="primary">eboE</name>
    <name evidence="1" type="ORF">GJJ30_30535</name>
</gene>
<reference evidence="1 2" key="1">
    <citation type="journal article" date="2018" name="Antonie Van Leeuwenhoek">
        <title>Larkinella terrae sp. nov., isolated from soil on Jeju Island, South Korea.</title>
        <authorList>
            <person name="Ten L.N."/>
            <person name="Jeon J."/>
            <person name="Park S.J."/>
            <person name="Park S."/>
            <person name="Lee S.Y."/>
            <person name="Kim M.K."/>
            <person name="Jung H.Y."/>
        </authorList>
    </citation>
    <scope>NUCLEOTIDE SEQUENCE [LARGE SCALE GENOMIC DNA]</scope>
    <source>
        <strain evidence="1 2">KCTC 52001</strain>
    </source>
</reference>
<dbReference type="SUPFAM" id="SSF51658">
    <property type="entry name" value="Xylose isomerase-like"/>
    <property type="match status" value="1"/>
</dbReference>
<sequence>MKTPLGHLGYCTNIHAGEHWAEHFAALQQAIPTIKQRLSPDAPFGIGLRLSNIASQEINQPERLTEFQNWLAENDCYIFTMNGFPYGGFHRTRVKDQVHTPDWQTPERVDYTIRLFRQLAFLLPKNGPNGIVEAGISTSPLSYRHWFQWEKPGERDRVFEVTTQRLMTVVEELVRIKQQDGISLHLDLEPEPDGLLETADEFIEWFNLYLLPIGIERLNDEFGWSAGECEAALREHVQLCYDVCHFAVGYERPEEVLKKLKDNDLKVGKIQISAALKATFPVERNSREAVLDQFRQFNEPTYLHQVVARNSDGELLRFPDLPEALQAFNKNHVEWRSHFHVPLFVDDYGLLQSTQDDIVEVIRLQKQTPFTTQMEVETYTWEVLPEDLKQRLNDSIVREMEWVVNEIKK</sequence>
<dbReference type="EMBL" id="WJXZ01000015">
    <property type="protein sequence ID" value="MRS65668.1"/>
    <property type="molecule type" value="Genomic_DNA"/>
</dbReference>
<protein>
    <submittedName>
        <fullName evidence="1">Metabolite traffic protein EboE</fullName>
    </submittedName>
</protein>
<comment type="caution">
    <text evidence="1">The sequence shown here is derived from an EMBL/GenBank/DDBJ whole genome shotgun (WGS) entry which is preliminary data.</text>
</comment>
<dbReference type="NCBIfam" id="NF035939">
    <property type="entry name" value="TIM_EboE"/>
    <property type="match status" value="1"/>
</dbReference>
<name>A0A7K0EWE2_9BACT</name>
<dbReference type="AlphaFoldDB" id="A0A7K0EWE2"/>
<dbReference type="Gene3D" id="3.20.20.150">
    <property type="entry name" value="Divalent-metal-dependent TIM barrel enzymes"/>
    <property type="match status" value="1"/>
</dbReference>
<evidence type="ECO:0000313" key="1">
    <source>
        <dbReference type="EMBL" id="MRS65668.1"/>
    </source>
</evidence>
<evidence type="ECO:0000313" key="2">
    <source>
        <dbReference type="Proteomes" id="UP000441754"/>
    </source>
</evidence>
<keyword evidence="2" id="KW-1185">Reference proteome</keyword>
<dbReference type="OrthoDB" id="9785907at2"/>
<proteinExistence type="predicted"/>
<dbReference type="RefSeq" id="WP_154179027.1">
    <property type="nucleotide sequence ID" value="NZ_WJXZ01000015.1"/>
</dbReference>
<organism evidence="1 2">
    <name type="scientific">Larkinella terrae</name>
    <dbReference type="NCBI Taxonomy" id="2025311"/>
    <lineage>
        <taxon>Bacteria</taxon>
        <taxon>Pseudomonadati</taxon>
        <taxon>Bacteroidota</taxon>
        <taxon>Cytophagia</taxon>
        <taxon>Cytophagales</taxon>
        <taxon>Spirosomataceae</taxon>
        <taxon>Larkinella</taxon>
    </lineage>
</organism>
<accession>A0A7K0EWE2</accession>
<dbReference type="Proteomes" id="UP000441754">
    <property type="component" value="Unassembled WGS sequence"/>
</dbReference>